<feature type="non-terminal residue" evidence="4">
    <location>
        <position position="307"/>
    </location>
</feature>
<keyword evidence="5" id="KW-1185">Reference proteome</keyword>
<protein>
    <submittedName>
        <fullName evidence="4">UV excision repair protein RAD23-like protein</fullName>
    </submittedName>
</protein>
<dbReference type="InterPro" id="IPR000626">
    <property type="entry name" value="Ubiquitin-like_dom"/>
</dbReference>
<sequence>MIVTLKTLQEDTFTVEIDPSQTVRNFKEKIEMVKGHEFPAKNMKLMYAGKFLVDSNRVCDYNVEEKKFVIVVVKKPKTVVKEEEPESSSSSSHERIPFMNGRRGGSDQDFLCANHEQLVHHITELGFSRNDVEAALRASYNNPDRAVEYLISGSLPSSSDNNDADMDPIRNPDRIPDSSDAQLLRHISLTGPPSPGSSSIPNQERIFQLFSEAMTDCQHHTRLADSMMEEDHDLITQTFSEMEAADLHSSLSGDRASASLSPDSIPETMSSCDRMFDVWNDAFNSTEAMGFAGNLQDRDHEAIERLN</sequence>
<proteinExistence type="predicted"/>
<dbReference type="FunFam" id="3.10.20.90:FF:000254">
    <property type="entry name" value="UV excision repair protein Rad23"/>
    <property type="match status" value="1"/>
</dbReference>
<feature type="region of interest" description="Disordered" evidence="1">
    <location>
        <begin position="246"/>
        <end position="265"/>
    </location>
</feature>
<reference evidence="4 5" key="1">
    <citation type="submission" date="2013-11" db="EMBL/GenBank/DDBJ databases">
        <title>Genome sequencing of Stegodyphus mimosarum.</title>
        <authorList>
            <person name="Bechsgaard J."/>
        </authorList>
    </citation>
    <scope>NUCLEOTIDE SEQUENCE [LARGE SCALE GENOMIC DNA]</scope>
</reference>
<name>A0A087TGF5_STEMI</name>
<dbReference type="GO" id="GO:0005829">
    <property type="term" value="C:cytosol"/>
    <property type="evidence" value="ECO:0007669"/>
    <property type="project" value="TreeGrafter"/>
</dbReference>
<dbReference type="SUPFAM" id="SSF54236">
    <property type="entry name" value="Ubiquitin-like"/>
    <property type="match status" value="1"/>
</dbReference>
<dbReference type="Gene3D" id="3.10.20.90">
    <property type="entry name" value="Phosphatidylinositol 3-kinase Catalytic Subunit, Chain A, domain 1"/>
    <property type="match status" value="1"/>
</dbReference>
<organism evidence="4 5">
    <name type="scientific">Stegodyphus mimosarum</name>
    <name type="common">African social velvet spider</name>
    <dbReference type="NCBI Taxonomy" id="407821"/>
    <lineage>
        <taxon>Eukaryota</taxon>
        <taxon>Metazoa</taxon>
        <taxon>Ecdysozoa</taxon>
        <taxon>Arthropoda</taxon>
        <taxon>Chelicerata</taxon>
        <taxon>Arachnida</taxon>
        <taxon>Araneae</taxon>
        <taxon>Araneomorphae</taxon>
        <taxon>Entelegynae</taxon>
        <taxon>Eresoidea</taxon>
        <taxon>Eresidae</taxon>
        <taxon>Stegodyphus</taxon>
    </lineage>
</organism>
<dbReference type="SMART" id="SM00165">
    <property type="entry name" value="UBA"/>
    <property type="match status" value="1"/>
</dbReference>
<evidence type="ECO:0000313" key="4">
    <source>
        <dbReference type="EMBL" id="KFM64194.1"/>
    </source>
</evidence>
<dbReference type="EMBL" id="KK115103">
    <property type="protein sequence ID" value="KFM64194.1"/>
    <property type="molecule type" value="Genomic_DNA"/>
</dbReference>
<feature type="compositionally biased region" description="Basic and acidic residues" evidence="1">
    <location>
        <begin position="167"/>
        <end position="177"/>
    </location>
</feature>
<dbReference type="STRING" id="407821.A0A087TGF5"/>
<feature type="domain" description="Ubiquitin-like" evidence="3">
    <location>
        <begin position="1"/>
        <end position="78"/>
    </location>
</feature>
<feature type="domain" description="UBA" evidence="2">
    <location>
        <begin position="113"/>
        <end position="153"/>
    </location>
</feature>
<dbReference type="CDD" id="cd01805">
    <property type="entry name" value="Ubl_Rad23"/>
    <property type="match status" value="1"/>
</dbReference>
<dbReference type="Pfam" id="PF00627">
    <property type="entry name" value="UBA"/>
    <property type="match status" value="1"/>
</dbReference>
<dbReference type="OrthoDB" id="419317at2759"/>
<dbReference type="FunFam" id="1.10.8.10:FF:000003">
    <property type="entry name" value="UV excision repair protein RAD23 homolog"/>
    <property type="match status" value="1"/>
</dbReference>
<dbReference type="PANTHER" id="PTHR10621:SF0">
    <property type="entry name" value="UV EXCISION REPAIR PROTEIN RAD23"/>
    <property type="match status" value="1"/>
</dbReference>
<gene>
    <name evidence="4" type="ORF">X975_13088</name>
</gene>
<evidence type="ECO:0000259" key="2">
    <source>
        <dbReference type="PROSITE" id="PS50030"/>
    </source>
</evidence>
<dbReference type="Pfam" id="PF00240">
    <property type="entry name" value="ubiquitin"/>
    <property type="match status" value="1"/>
</dbReference>
<dbReference type="InterPro" id="IPR015940">
    <property type="entry name" value="UBA"/>
</dbReference>
<dbReference type="GO" id="GO:0070628">
    <property type="term" value="F:proteasome binding"/>
    <property type="evidence" value="ECO:0007669"/>
    <property type="project" value="TreeGrafter"/>
</dbReference>
<accession>A0A087TGF5</accession>
<dbReference type="PROSITE" id="PS50030">
    <property type="entry name" value="UBA"/>
    <property type="match status" value="1"/>
</dbReference>
<feature type="region of interest" description="Disordered" evidence="1">
    <location>
        <begin position="80"/>
        <end position="100"/>
    </location>
</feature>
<dbReference type="GO" id="GO:0031593">
    <property type="term" value="F:polyubiquitin modification-dependent protein binding"/>
    <property type="evidence" value="ECO:0007669"/>
    <property type="project" value="TreeGrafter"/>
</dbReference>
<evidence type="ECO:0000256" key="1">
    <source>
        <dbReference type="SAM" id="MobiDB-lite"/>
    </source>
</evidence>
<dbReference type="PANTHER" id="PTHR10621">
    <property type="entry name" value="UV EXCISION REPAIR PROTEIN RAD23"/>
    <property type="match status" value="1"/>
</dbReference>
<dbReference type="GO" id="GO:0043161">
    <property type="term" value="P:proteasome-mediated ubiquitin-dependent protein catabolic process"/>
    <property type="evidence" value="ECO:0007669"/>
    <property type="project" value="TreeGrafter"/>
</dbReference>
<evidence type="ECO:0000313" key="5">
    <source>
        <dbReference type="Proteomes" id="UP000054359"/>
    </source>
</evidence>
<dbReference type="Proteomes" id="UP000054359">
    <property type="component" value="Unassembled WGS sequence"/>
</dbReference>
<dbReference type="GO" id="GO:0005654">
    <property type="term" value="C:nucleoplasm"/>
    <property type="evidence" value="ECO:0007669"/>
    <property type="project" value="TreeGrafter"/>
</dbReference>
<feature type="region of interest" description="Disordered" evidence="1">
    <location>
        <begin position="153"/>
        <end position="178"/>
    </location>
</feature>
<dbReference type="PROSITE" id="PS50053">
    <property type="entry name" value="UBIQUITIN_2"/>
    <property type="match status" value="1"/>
</dbReference>
<dbReference type="InterPro" id="IPR029071">
    <property type="entry name" value="Ubiquitin-like_domsf"/>
</dbReference>
<dbReference type="SUPFAM" id="SSF46934">
    <property type="entry name" value="UBA-like"/>
    <property type="match status" value="1"/>
</dbReference>
<dbReference type="InterPro" id="IPR009060">
    <property type="entry name" value="UBA-like_sf"/>
</dbReference>
<evidence type="ECO:0000259" key="3">
    <source>
        <dbReference type="PROSITE" id="PS50053"/>
    </source>
</evidence>
<dbReference type="GO" id="GO:0043130">
    <property type="term" value="F:ubiquitin binding"/>
    <property type="evidence" value="ECO:0007669"/>
    <property type="project" value="TreeGrafter"/>
</dbReference>
<dbReference type="SMART" id="SM00213">
    <property type="entry name" value="UBQ"/>
    <property type="match status" value="1"/>
</dbReference>
<dbReference type="AlphaFoldDB" id="A0A087TGF5"/>
<dbReference type="OMA" id="THFQIQV"/>
<dbReference type="Gene3D" id="1.10.8.10">
    <property type="entry name" value="DNA helicase RuvA subunit, C-terminal domain"/>
    <property type="match status" value="1"/>
</dbReference>